<dbReference type="InterPro" id="IPR003593">
    <property type="entry name" value="AAA+_ATPase"/>
</dbReference>
<feature type="transmembrane region" description="Helical" evidence="9">
    <location>
        <begin position="276"/>
        <end position="305"/>
    </location>
</feature>
<feature type="domain" description="ABC transmembrane type-1" evidence="11">
    <location>
        <begin position="53"/>
        <end position="340"/>
    </location>
</feature>
<dbReference type="SUPFAM" id="SSF90123">
    <property type="entry name" value="ABC transporter transmembrane region"/>
    <property type="match status" value="1"/>
</dbReference>
<evidence type="ECO:0000256" key="1">
    <source>
        <dbReference type="ARBA" id="ARBA00004651"/>
    </source>
</evidence>
<dbReference type="InterPro" id="IPR027417">
    <property type="entry name" value="P-loop_NTPase"/>
</dbReference>
<dbReference type="FunFam" id="3.40.50.300:FF:000287">
    <property type="entry name" value="Multidrug ABC transporter ATP-binding protein"/>
    <property type="match status" value="1"/>
</dbReference>
<dbReference type="GO" id="GO:0005524">
    <property type="term" value="F:ATP binding"/>
    <property type="evidence" value="ECO:0007669"/>
    <property type="project" value="UniProtKB-KW"/>
</dbReference>
<comment type="caution">
    <text evidence="12">The sequence shown here is derived from an EMBL/GenBank/DDBJ whole genome shotgun (WGS) entry which is preliminary data.</text>
</comment>
<dbReference type="InterPro" id="IPR036640">
    <property type="entry name" value="ABC1_TM_sf"/>
</dbReference>
<keyword evidence="2" id="KW-0813">Transport</keyword>
<dbReference type="InterPro" id="IPR017871">
    <property type="entry name" value="ABC_transporter-like_CS"/>
</dbReference>
<dbReference type="InterPro" id="IPR011527">
    <property type="entry name" value="ABC1_TM_dom"/>
</dbReference>
<evidence type="ECO:0000256" key="3">
    <source>
        <dbReference type="ARBA" id="ARBA00022475"/>
    </source>
</evidence>
<dbReference type="CDD" id="cd03254">
    <property type="entry name" value="ABCC_Glucan_exporter_like"/>
    <property type="match status" value="1"/>
</dbReference>
<feature type="domain" description="ABC transporter" evidence="10">
    <location>
        <begin position="374"/>
        <end position="608"/>
    </location>
</feature>
<evidence type="ECO:0000256" key="2">
    <source>
        <dbReference type="ARBA" id="ARBA00022448"/>
    </source>
</evidence>
<keyword evidence="5" id="KW-0547">Nucleotide-binding</keyword>
<evidence type="ECO:0000256" key="9">
    <source>
        <dbReference type="SAM" id="Phobius"/>
    </source>
</evidence>
<gene>
    <name evidence="12" type="ORF">EI42_01931</name>
</gene>
<dbReference type="GO" id="GO:0016887">
    <property type="term" value="F:ATP hydrolysis activity"/>
    <property type="evidence" value="ECO:0007669"/>
    <property type="project" value="InterPro"/>
</dbReference>
<reference evidence="12 13" key="1">
    <citation type="submission" date="2018-06" db="EMBL/GenBank/DDBJ databases">
        <title>Genomic Encyclopedia of Archaeal and Bacterial Type Strains, Phase II (KMG-II): from individual species to whole genera.</title>
        <authorList>
            <person name="Goeker M."/>
        </authorList>
    </citation>
    <scope>NUCLEOTIDE SEQUENCE [LARGE SCALE GENOMIC DNA]</scope>
    <source>
        <strain evidence="12 13">ATCC BAA-1881</strain>
    </source>
</reference>
<dbReference type="Gene3D" id="1.20.1560.10">
    <property type="entry name" value="ABC transporter type 1, transmembrane domain"/>
    <property type="match status" value="1"/>
</dbReference>
<dbReference type="EMBL" id="QKUF01000005">
    <property type="protein sequence ID" value="PZW31906.1"/>
    <property type="molecule type" value="Genomic_DNA"/>
</dbReference>
<dbReference type="InterPro" id="IPR039421">
    <property type="entry name" value="Type_1_exporter"/>
</dbReference>
<proteinExistence type="predicted"/>
<evidence type="ECO:0000259" key="11">
    <source>
        <dbReference type="PROSITE" id="PS50929"/>
    </source>
</evidence>
<dbReference type="RefSeq" id="WP_246046378.1">
    <property type="nucleotide sequence ID" value="NZ_BIFX01000001.1"/>
</dbReference>
<feature type="transmembrane region" description="Helical" evidence="9">
    <location>
        <begin position="93"/>
        <end position="114"/>
    </location>
</feature>
<protein>
    <submittedName>
        <fullName evidence="12">ATP-binding cassette subfamily B protein</fullName>
    </submittedName>
</protein>
<dbReference type="Gene3D" id="3.40.50.300">
    <property type="entry name" value="P-loop containing nucleotide triphosphate hydrolases"/>
    <property type="match status" value="1"/>
</dbReference>
<accession>A0A326U842</accession>
<dbReference type="GO" id="GO:0015421">
    <property type="term" value="F:ABC-type oligopeptide transporter activity"/>
    <property type="evidence" value="ECO:0007669"/>
    <property type="project" value="TreeGrafter"/>
</dbReference>
<keyword evidence="8 9" id="KW-0472">Membrane</keyword>
<keyword evidence="4 9" id="KW-0812">Transmembrane</keyword>
<dbReference type="CDD" id="cd18547">
    <property type="entry name" value="ABC_6TM_Tm288_like"/>
    <property type="match status" value="1"/>
</dbReference>
<dbReference type="PROSITE" id="PS00211">
    <property type="entry name" value="ABC_TRANSPORTER_1"/>
    <property type="match status" value="1"/>
</dbReference>
<evidence type="ECO:0000256" key="7">
    <source>
        <dbReference type="ARBA" id="ARBA00022989"/>
    </source>
</evidence>
<feature type="transmembrane region" description="Helical" evidence="9">
    <location>
        <begin position="50"/>
        <end position="73"/>
    </location>
</feature>
<dbReference type="GO" id="GO:0005886">
    <property type="term" value="C:plasma membrane"/>
    <property type="evidence" value="ECO:0007669"/>
    <property type="project" value="UniProtKB-SubCell"/>
</dbReference>
<feature type="transmembrane region" description="Helical" evidence="9">
    <location>
        <begin position="173"/>
        <end position="191"/>
    </location>
</feature>
<keyword evidence="13" id="KW-1185">Reference proteome</keyword>
<evidence type="ECO:0000256" key="8">
    <source>
        <dbReference type="ARBA" id="ARBA00023136"/>
    </source>
</evidence>
<comment type="subcellular location">
    <subcellularLocation>
        <location evidence="1">Cell membrane</location>
        <topology evidence="1">Multi-pass membrane protein</topology>
    </subcellularLocation>
</comment>
<evidence type="ECO:0000256" key="4">
    <source>
        <dbReference type="ARBA" id="ARBA00022692"/>
    </source>
</evidence>
<evidence type="ECO:0000256" key="5">
    <source>
        <dbReference type="ARBA" id="ARBA00022741"/>
    </source>
</evidence>
<dbReference type="Pfam" id="PF00005">
    <property type="entry name" value="ABC_tran"/>
    <property type="match status" value="1"/>
</dbReference>
<evidence type="ECO:0000256" key="6">
    <source>
        <dbReference type="ARBA" id="ARBA00022840"/>
    </source>
</evidence>
<sequence length="618" mass="68002">MKVRQGMIPPQRPGGGFAGGFAKGGFGGGKPKNVKATLRRLMGYLAPYRLHLLLVLLAAVLGATFAILGPKILGLATTAIFEGVLRGHIDFAAIARILVSLAVLYVFSALFTYLQQFLMAYVAQKTVYSLRRAVDEKLTRLPLRFFDSRPHGDILSRAVNDLDMISNTLQQSLIQLITSTVTIAGVIILMFTISWILALAILLTLPLSFFVMTAIARRSQRYFMGQQLTLGGLNSQVEEMYTGYKVVKAFGYEQEAVQRFARLNEKLYEQSWKAQFVSGIIMPSLMLVGNLGFTLVAVLGGVMIAQRAIAVGDVQAMIQYANQFTTPITQFANIANIIQAAIASAERVFELLDEPEELPDAPDAVEIHAPKGQVQFEHVRFGYSKEKILMHDINIDVSPGQTIAIVGPTGAGKTTLVNLLLRFYELNGGQICVDGIDITRLKRGNLRRLFGMVLQDTWLFHGTIQENIAYGRADATQEEIMEAARAAHADHFIKTLPEGYHTVLGQEASNISQGQKQLLTIARAILSKPSILLLDEATSDVDSRTETLIQNALSAFMRGRTSFVVAHRLSTIRNADLILVMEHGTIVEQGTHQQLLEKQGAYANLYNSQFLGRSSQGQ</sequence>
<keyword evidence="3" id="KW-1003">Cell membrane</keyword>
<keyword evidence="7 9" id="KW-1133">Transmembrane helix</keyword>
<dbReference type="PROSITE" id="PS50893">
    <property type="entry name" value="ABC_TRANSPORTER_2"/>
    <property type="match status" value="1"/>
</dbReference>
<feature type="transmembrane region" description="Helical" evidence="9">
    <location>
        <begin position="197"/>
        <end position="216"/>
    </location>
</feature>
<dbReference type="SMART" id="SM00382">
    <property type="entry name" value="AAA"/>
    <property type="match status" value="1"/>
</dbReference>
<dbReference type="PANTHER" id="PTHR43394">
    <property type="entry name" value="ATP-DEPENDENT PERMEASE MDL1, MITOCHONDRIAL"/>
    <property type="match status" value="1"/>
</dbReference>
<dbReference type="SUPFAM" id="SSF52540">
    <property type="entry name" value="P-loop containing nucleoside triphosphate hydrolases"/>
    <property type="match status" value="1"/>
</dbReference>
<dbReference type="PROSITE" id="PS50929">
    <property type="entry name" value="ABC_TM1F"/>
    <property type="match status" value="1"/>
</dbReference>
<evidence type="ECO:0000313" key="12">
    <source>
        <dbReference type="EMBL" id="PZW31906.1"/>
    </source>
</evidence>
<keyword evidence="6 12" id="KW-0067">ATP-binding</keyword>
<dbReference type="FunFam" id="1.20.1560.10:FF:000011">
    <property type="entry name" value="Multidrug ABC transporter ATP-binding protein"/>
    <property type="match status" value="1"/>
</dbReference>
<dbReference type="Pfam" id="PF00664">
    <property type="entry name" value="ABC_membrane"/>
    <property type="match status" value="1"/>
</dbReference>
<dbReference type="PANTHER" id="PTHR43394:SF1">
    <property type="entry name" value="ATP-BINDING CASSETTE SUB-FAMILY B MEMBER 10, MITOCHONDRIAL"/>
    <property type="match status" value="1"/>
</dbReference>
<organism evidence="12 13">
    <name type="scientific">Thermosporothrix hazakensis</name>
    <dbReference type="NCBI Taxonomy" id="644383"/>
    <lineage>
        <taxon>Bacteria</taxon>
        <taxon>Bacillati</taxon>
        <taxon>Chloroflexota</taxon>
        <taxon>Ktedonobacteria</taxon>
        <taxon>Ktedonobacterales</taxon>
        <taxon>Thermosporotrichaceae</taxon>
        <taxon>Thermosporothrix</taxon>
    </lineage>
</organism>
<evidence type="ECO:0000313" key="13">
    <source>
        <dbReference type="Proteomes" id="UP000248806"/>
    </source>
</evidence>
<dbReference type="AlphaFoldDB" id="A0A326U842"/>
<dbReference type="InterPro" id="IPR003439">
    <property type="entry name" value="ABC_transporter-like_ATP-bd"/>
</dbReference>
<evidence type="ECO:0000259" key="10">
    <source>
        <dbReference type="PROSITE" id="PS50893"/>
    </source>
</evidence>
<dbReference type="Proteomes" id="UP000248806">
    <property type="component" value="Unassembled WGS sequence"/>
</dbReference>
<name>A0A326U842_THEHA</name>